<dbReference type="GO" id="GO:0004420">
    <property type="term" value="F:hydroxymethylglutaryl-CoA reductase (NADPH) activity"/>
    <property type="evidence" value="ECO:0007669"/>
    <property type="project" value="UniProtKB-EC"/>
</dbReference>
<feature type="region of interest" description="Disordered" evidence="10">
    <location>
        <begin position="627"/>
        <end position="661"/>
    </location>
</feature>
<dbReference type="GO" id="GO:0005778">
    <property type="term" value="C:peroxisomal membrane"/>
    <property type="evidence" value="ECO:0007669"/>
    <property type="project" value="TreeGrafter"/>
</dbReference>
<gene>
    <name evidence="12" type="ORF">FB192DRAFT_1390438</name>
</gene>
<evidence type="ECO:0000256" key="5">
    <source>
        <dbReference type="ARBA" id="ARBA00022857"/>
    </source>
</evidence>
<feature type="transmembrane region" description="Helical" evidence="9">
    <location>
        <begin position="385"/>
        <end position="407"/>
    </location>
</feature>
<dbReference type="GO" id="GO:0015936">
    <property type="term" value="P:coenzyme A metabolic process"/>
    <property type="evidence" value="ECO:0007669"/>
    <property type="project" value="InterPro"/>
</dbReference>
<dbReference type="PRINTS" id="PR00071">
    <property type="entry name" value="HMGCOARDTASE"/>
</dbReference>
<dbReference type="InterPro" id="IPR023282">
    <property type="entry name" value="HMG_CoA_Rdtase_N"/>
</dbReference>
<feature type="transmembrane region" description="Helical" evidence="9">
    <location>
        <begin position="464"/>
        <end position="484"/>
    </location>
</feature>
<comment type="subcellular location">
    <subcellularLocation>
        <location evidence="1 9">Endoplasmic reticulum membrane</location>
        <topology evidence="1 9">Multi-pass membrane protein</topology>
    </subcellularLocation>
</comment>
<dbReference type="PANTHER" id="PTHR10572:SF24">
    <property type="entry name" value="3-HYDROXY-3-METHYLGLUTARYL-COENZYME A REDUCTASE"/>
    <property type="match status" value="1"/>
</dbReference>
<sequence>MINLLSYKSITGFMNRLVLKTSKVSALNPIETMVASLILGSVTYVYLFNLAKSSEILSTASIYDTSFVSTILYASPNDISFSPLKQDPPLPAVSISRIELKQIAIALSDPAHQHNMDAIQRFRNHVESTPVDFSDLEHQEKGLMTYKDHLCYNASTTCLTCQPFNRDNSAILSYVFDLSNDQRIKASHLWDQKVMSSSVDRLIPMATQHQYNERSISTVVWLIRIMKNIARDTAVRMNSASKMDVIVVTAGYIMMAFTFLSLYIRMHKLGSKYTLATTIFMSGFFSFMLSLATVYKLGAPVSPVLLSEATPFLVVTIGFERPYKLTKCIFEQESNNTDNSNVLQIISRSVEMMAPTLIRDGLLEIVVFILGAKSTLPGLREFCLMSAFLIAYDMMLMFTWYISVLSLKLELRKIKETTSTSTTTTTSILETAAATSQVASTSTTTINDSHHARNKKPAIIKTKLLMIIGFLTMHVFEFCSTLSFSTSRNNSHALPQVPVIGPTIEPVLSHILKQHRLSGSTNGLLLKVSPTIHFQLLAQTHFQRLPPVKSLLAEIYNTYAVYAQDPVISKWVVAILMVSILLNTYLFEIAKYNRQTAQRNQPIQELRSVPITSPRLRSAISASSPVLNSNLTSKRRPSQSTSTTPRHRNKKQQQQQQQPQLGMRTVEECLHILRDIDQGASHLADEEIVLLVQHAHIAPYALEKVLGDLERAVHIRKTVISRSSITQTLESSALPVAEYDYDKVLGACCENVIGYMPIPVGVAGPMMIDGESIHLPMATTEGCLVASVARGCKAVNVNGATTVLISDGMTRGPCVEFPNIIDAGLCKRWLDQEEGFEIVAEAFNSTSRFARVRKMQVAMAGKLLYIRFSTTTGDAMGMNMISKGCEKALSKIAEYFPTMQIVSLSGNYCTDKKPAAINWIEGRGKSVVAEAVIPSSVVQKVLKTTVEALVELNISKNLIGSAMAGSVGGFNAHAANILTAMYIAVGQDPAQNVESSNCITLMKSVNNGSALHISCSMPSIEVGTVGGGTILPPQQAMLDMLGVRGPHPTHPGKNAQKLARIICAAVMAGELSLCAALAAGHLVKAHMQHNRVSTAAAAAVPAVENDIHKKKALKTPASTPRSLQSRQSTVPVTGNCIL</sequence>
<dbReference type="SUPFAM" id="SSF55035">
    <property type="entry name" value="NAD-binding domain of HMG-CoA reductase"/>
    <property type="match status" value="1"/>
</dbReference>
<feature type="compositionally biased region" description="Polar residues" evidence="10">
    <location>
        <begin position="627"/>
        <end position="644"/>
    </location>
</feature>
<dbReference type="InterPro" id="IPR023074">
    <property type="entry name" value="HMG_CoA_Rdtase_cat_sf"/>
</dbReference>
<evidence type="ECO:0000256" key="8">
    <source>
        <dbReference type="ARBA" id="ARBA00023136"/>
    </source>
</evidence>
<name>A0A8H4BDI7_MUCCL</name>
<comment type="similarity">
    <text evidence="2 9">Belongs to the HMG-CoA reductase family.</text>
</comment>
<dbReference type="InterPro" id="IPR004554">
    <property type="entry name" value="HMG_CoA_Rdtase_eu_arc"/>
</dbReference>
<dbReference type="PROSITE" id="PS50065">
    <property type="entry name" value="HMG_COA_REDUCTASE_4"/>
    <property type="match status" value="1"/>
</dbReference>
<reference evidence="12 13" key="1">
    <citation type="submission" date="2019-09" db="EMBL/GenBank/DDBJ databases">
        <authorList>
            <consortium name="DOE Joint Genome Institute"/>
            <person name="Mondo S.J."/>
            <person name="Navarro-Mendoza M.I."/>
            <person name="Perez-Arques C."/>
            <person name="Panchal S."/>
            <person name="Nicolas F.E."/>
            <person name="Ganguly P."/>
            <person name="Pangilinan J."/>
            <person name="Grigoriev I."/>
            <person name="Heitman J."/>
            <person name="Sanya K."/>
            <person name="Garre V."/>
        </authorList>
    </citation>
    <scope>NUCLEOTIDE SEQUENCE [LARGE SCALE GENOMIC DNA]</scope>
    <source>
        <strain evidence="12 13">MU402</strain>
    </source>
</reference>
<evidence type="ECO:0000259" key="11">
    <source>
        <dbReference type="PROSITE" id="PS50156"/>
    </source>
</evidence>
<dbReference type="InterPro" id="IPR000731">
    <property type="entry name" value="SSD"/>
</dbReference>
<dbReference type="InterPro" id="IPR009023">
    <property type="entry name" value="HMG_CoA_Rdtase_NAD(P)-bd_sf"/>
</dbReference>
<dbReference type="PROSITE" id="PS50156">
    <property type="entry name" value="SSD"/>
    <property type="match status" value="1"/>
</dbReference>
<comment type="caution">
    <text evidence="12">The sequence shown here is derived from an EMBL/GenBank/DDBJ whole genome shotgun (WGS) entry which is preliminary data.</text>
</comment>
<dbReference type="PROSITE" id="PS00066">
    <property type="entry name" value="HMG_COA_REDUCTASE_1"/>
    <property type="match status" value="1"/>
</dbReference>
<evidence type="ECO:0000256" key="9">
    <source>
        <dbReference type="RuleBase" id="RU361219"/>
    </source>
</evidence>
<evidence type="ECO:0000313" key="12">
    <source>
        <dbReference type="EMBL" id="KAF1800183.1"/>
    </source>
</evidence>
<evidence type="ECO:0000256" key="7">
    <source>
        <dbReference type="ARBA" id="ARBA00023002"/>
    </source>
</evidence>
<evidence type="ECO:0000256" key="3">
    <source>
        <dbReference type="ARBA" id="ARBA00022692"/>
    </source>
</evidence>
<dbReference type="PANTHER" id="PTHR10572">
    <property type="entry name" value="3-HYDROXY-3-METHYLGLUTARYL-COENZYME A REDUCTASE"/>
    <property type="match status" value="1"/>
</dbReference>
<dbReference type="GO" id="GO:0005789">
    <property type="term" value="C:endoplasmic reticulum membrane"/>
    <property type="evidence" value="ECO:0007669"/>
    <property type="project" value="UniProtKB-SubCell"/>
</dbReference>
<dbReference type="EC" id="1.1.1.34" evidence="9"/>
<dbReference type="AlphaFoldDB" id="A0A8H4BDI7"/>
<keyword evidence="6 9" id="KW-1133">Transmembrane helix</keyword>
<dbReference type="Proteomes" id="UP000469890">
    <property type="component" value="Unassembled WGS sequence"/>
</dbReference>
<feature type="transmembrane region" description="Helical" evidence="9">
    <location>
        <begin position="275"/>
        <end position="295"/>
    </location>
</feature>
<dbReference type="InterPro" id="IPR002202">
    <property type="entry name" value="HMG_CoA_Rdtase"/>
</dbReference>
<evidence type="ECO:0000256" key="2">
    <source>
        <dbReference type="ARBA" id="ARBA00007661"/>
    </source>
</evidence>
<keyword evidence="4 9" id="KW-0256">Endoplasmic reticulum</keyword>
<organism evidence="12 13">
    <name type="scientific">Mucor circinelloides f. lusitanicus</name>
    <name type="common">Mucor racemosus var. lusitanicus</name>
    <dbReference type="NCBI Taxonomy" id="29924"/>
    <lineage>
        <taxon>Eukaryota</taxon>
        <taxon>Fungi</taxon>
        <taxon>Fungi incertae sedis</taxon>
        <taxon>Mucoromycota</taxon>
        <taxon>Mucoromycotina</taxon>
        <taxon>Mucoromycetes</taxon>
        <taxon>Mucorales</taxon>
        <taxon>Mucorineae</taxon>
        <taxon>Mucoraceae</taxon>
        <taxon>Mucor</taxon>
    </lineage>
</organism>
<evidence type="ECO:0000313" key="13">
    <source>
        <dbReference type="Proteomes" id="UP000469890"/>
    </source>
</evidence>
<dbReference type="GO" id="GO:0008299">
    <property type="term" value="P:isoprenoid biosynthetic process"/>
    <property type="evidence" value="ECO:0007669"/>
    <property type="project" value="InterPro"/>
</dbReference>
<dbReference type="InterPro" id="IPR053958">
    <property type="entry name" value="HMGCR/SNAP/NPC1-like_SSD"/>
</dbReference>
<dbReference type="GO" id="GO:0006696">
    <property type="term" value="P:ergosterol biosynthetic process"/>
    <property type="evidence" value="ECO:0007669"/>
    <property type="project" value="TreeGrafter"/>
</dbReference>
<dbReference type="NCBIfam" id="TIGR00533">
    <property type="entry name" value="HMG_CoA_R_NADP"/>
    <property type="match status" value="1"/>
</dbReference>
<dbReference type="Gene3D" id="3.30.70.420">
    <property type="entry name" value="Hydroxymethylglutaryl-CoA reductase, class I/II, NAD/NADP-binding domain"/>
    <property type="match status" value="1"/>
</dbReference>
<dbReference type="FunFam" id="3.30.70.420:FF:000001">
    <property type="entry name" value="3-hydroxy-3-methylglutaryl coenzyme A reductase"/>
    <property type="match status" value="1"/>
</dbReference>
<dbReference type="UniPathway" id="UPA00058">
    <property type="reaction ID" value="UER00103"/>
</dbReference>
<dbReference type="Pfam" id="PF00368">
    <property type="entry name" value="HMG-CoA_red"/>
    <property type="match status" value="1"/>
</dbReference>
<protein>
    <recommendedName>
        <fullName evidence="9">3-hydroxy-3-methylglutaryl coenzyme A reductase</fullName>
        <shortName evidence="9">HMG-CoA reductase</shortName>
        <ecNumber evidence="9">1.1.1.34</ecNumber>
    </recommendedName>
</protein>
<feature type="transmembrane region" description="Helical" evidence="9">
    <location>
        <begin position="245"/>
        <end position="263"/>
    </location>
</feature>
<comment type="catalytic activity">
    <reaction evidence="9">
        <text>(R)-mevalonate + 2 NADP(+) + CoA = (3S)-3-hydroxy-3-methylglutaryl-CoA + 2 NADPH + 2 H(+)</text>
        <dbReference type="Rhea" id="RHEA:15989"/>
        <dbReference type="ChEBI" id="CHEBI:15378"/>
        <dbReference type="ChEBI" id="CHEBI:36464"/>
        <dbReference type="ChEBI" id="CHEBI:43074"/>
        <dbReference type="ChEBI" id="CHEBI:57287"/>
        <dbReference type="ChEBI" id="CHEBI:57783"/>
        <dbReference type="ChEBI" id="CHEBI:58349"/>
        <dbReference type="EC" id="1.1.1.34"/>
    </reaction>
</comment>
<dbReference type="InterPro" id="IPR009029">
    <property type="entry name" value="HMG_CoA_Rdtase_sub-bd_dom_sf"/>
</dbReference>
<keyword evidence="7 9" id="KW-0560">Oxidoreductase</keyword>
<dbReference type="FunFam" id="3.90.770.10:FF:000001">
    <property type="entry name" value="3-hydroxy-3-methylglutaryl coenzyme A reductase"/>
    <property type="match status" value="1"/>
</dbReference>
<dbReference type="Gene3D" id="1.10.3270.10">
    <property type="entry name" value="HMGR, N-terminal domain"/>
    <property type="match status" value="1"/>
</dbReference>
<proteinExistence type="inferred from homology"/>
<keyword evidence="3 9" id="KW-0812">Transmembrane</keyword>
<evidence type="ECO:0000256" key="4">
    <source>
        <dbReference type="ARBA" id="ARBA00022824"/>
    </source>
</evidence>
<dbReference type="EMBL" id="JAAECE010000006">
    <property type="protein sequence ID" value="KAF1800183.1"/>
    <property type="molecule type" value="Genomic_DNA"/>
</dbReference>
<evidence type="ECO:0000256" key="1">
    <source>
        <dbReference type="ARBA" id="ARBA00004477"/>
    </source>
</evidence>
<feature type="region of interest" description="Disordered" evidence="10">
    <location>
        <begin position="1114"/>
        <end position="1138"/>
    </location>
</feature>
<dbReference type="SUPFAM" id="SSF56542">
    <property type="entry name" value="Substrate-binding domain of HMG-CoA reductase"/>
    <property type="match status" value="1"/>
</dbReference>
<accession>A0A8H4BDI7</accession>
<dbReference type="Pfam" id="PF12349">
    <property type="entry name" value="Sterol-sensing"/>
    <property type="match status" value="1"/>
</dbReference>
<feature type="domain" description="SSD" evidence="11">
    <location>
        <begin position="244"/>
        <end position="407"/>
    </location>
</feature>
<keyword evidence="8 9" id="KW-0472">Membrane</keyword>
<dbReference type="PROSITE" id="PS01192">
    <property type="entry name" value="HMG_COA_REDUCTASE_3"/>
    <property type="match status" value="1"/>
</dbReference>
<evidence type="ECO:0000256" key="10">
    <source>
        <dbReference type="SAM" id="MobiDB-lite"/>
    </source>
</evidence>
<feature type="compositionally biased region" description="Polar residues" evidence="10">
    <location>
        <begin position="1116"/>
        <end position="1132"/>
    </location>
</feature>
<dbReference type="Gene3D" id="3.90.770.10">
    <property type="entry name" value="3-hydroxy-3-methylglutaryl-coenzyme A Reductase, Chain A, domain 2"/>
    <property type="match status" value="1"/>
</dbReference>
<dbReference type="CDD" id="cd00643">
    <property type="entry name" value="HMG-CoA_reductase_classI"/>
    <property type="match status" value="1"/>
</dbReference>
<dbReference type="PROSITE" id="PS00318">
    <property type="entry name" value="HMG_COA_REDUCTASE_2"/>
    <property type="match status" value="1"/>
</dbReference>
<dbReference type="FunFam" id="1.10.3270.10:FF:000001">
    <property type="entry name" value="3-hydroxy-3-methylglutaryl coenzyme A reductase"/>
    <property type="match status" value="1"/>
</dbReference>
<comment type="pathway">
    <text evidence="9">Metabolic intermediate biosynthesis; (R)-mevalonate biosynthesis; (R)-mevalonate from acetyl-CoA: step 3/3.</text>
</comment>
<keyword evidence="5 9" id="KW-0521">NADP</keyword>
<dbReference type="InterPro" id="IPR023076">
    <property type="entry name" value="HMG_CoA_Rdtase_CS"/>
</dbReference>
<evidence type="ECO:0000256" key="6">
    <source>
        <dbReference type="ARBA" id="ARBA00022989"/>
    </source>
</evidence>